<comment type="caution">
    <text evidence="3">The sequence shown here is derived from an EMBL/GenBank/DDBJ whole genome shotgun (WGS) entry which is preliminary data.</text>
</comment>
<dbReference type="EMBL" id="JAANBB010000262">
    <property type="protein sequence ID" value="KAF7545267.1"/>
    <property type="molecule type" value="Genomic_DNA"/>
</dbReference>
<gene>
    <name evidence="3" type="ORF">G7Z17_g9304</name>
</gene>
<feature type="compositionally biased region" description="Basic and acidic residues" evidence="1">
    <location>
        <begin position="215"/>
        <end position="230"/>
    </location>
</feature>
<feature type="region of interest" description="Disordered" evidence="1">
    <location>
        <begin position="171"/>
        <end position="242"/>
    </location>
</feature>
<feature type="compositionally biased region" description="Polar residues" evidence="1">
    <location>
        <begin position="197"/>
        <end position="207"/>
    </location>
</feature>
<evidence type="ECO:0000313" key="4">
    <source>
        <dbReference type="Proteomes" id="UP000722485"/>
    </source>
</evidence>
<proteinExistence type="predicted"/>
<keyword evidence="4" id="KW-1185">Reference proteome</keyword>
<keyword evidence="2" id="KW-0812">Transmembrane</keyword>
<accession>A0A9P5H0N0</accession>
<feature type="compositionally biased region" description="Basic residues" evidence="1">
    <location>
        <begin position="82"/>
        <end position="93"/>
    </location>
</feature>
<reference evidence="3" key="1">
    <citation type="submission" date="2020-03" db="EMBL/GenBank/DDBJ databases">
        <title>Draft Genome Sequence of Cylindrodendrum hubeiense.</title>
        <authorList>
            <person name="Buettner E."/>
            <person name="Kellner H."/>
        </authorList>
    </citation>
    <scope>NUCLEOTIDE SEQUENCE</scope>
    <source>
        <strain evidence="3">IHI 201604</strain>
    </source>
</reference>
<feature type="region of interest" description="Disordered" evidence="1">
    <location>
        <begin position="81"/>
        <end position="115"/>
    </location>
</feature>
<name>A0A9P5H0N0_9HYPO</name>
<keyword evidence="2" id="KW-0472">Membrane</keyword>
<dbReference type="AlphaFoldDB" id="A0A9P5H0N0"/>
<evidence type="ECO:0000313" key="3">
    <source>
        <dbReference type="EMBL" id="KAF7545267.1"/>
    </source>
</evidence>
<sequence>MHSQPATVTATATLTPTATAAASLLRNYIAGRSQSMYKLAAVDGYRGGSMRRRTLVDADSEVKRGGERRLQRAESRISPKTWRPRIRHPRHRPSASTWSVDMERPTPSAPSAQQPASSALMLLLASSSGAEALHSDVGHGSWDVTGTAGSARGACSQLAMRPIPPVQFGATCPKGLSAGDSAGDSAQDSHSLPAPSPVQTQHSSSPRLFSAGCDAAHDDPRRPTTTHDPRPTAQPKACRRRLSPRPRAVGLLVLALAPSAALLAAAVGPRPRRVPGALCPVPV</sequence>
<feature type="transmembrane region" description="Helical" evidence="2">
    <location>
        <begin position="248"/>
        <end position="268"/>
    </location>
</feature>
<evidence type="ECO:0000256" key="2">
    <source>
        <dbReference type="SAM" id="Phobius"/>
    </source>
</evidence>
<protein>
    <submittedName>
        <fullName evidence="3">Uncharacterized protein</fullName>
    </submittedName>
</protein>
<evidence type="ECO:0000256" key="1">
    <source>
        <dbReference type="SAM" id="MobiDB-lite"/>
    </source>
</evidence>
<dbReference type="Proteomes" id="UP000722485">
    <property type="component" value="Unassembled WGS sequence"/>
</dbReference>
<keyword evidence="2" id="KW-1133">Transmembrane helix</keyword>
<organism evidence="3 4">
    <name type="scientific">Cylindrodendrum hubeiense</name>
    <dbReference type="NCBI Taxonomy" id="595255"/>
    <lineage>
        <taxon>Eukaryota</taxon>
        <taxon>Fungi</taxon>
        <taxon>Dikarya</taxon>
        <taxon>Ascomycota</taxon>
        <taxon>Pezizomycotina</taxon>
        <taxon>Sordariomycetes</taxon>
        <taxon>Hypocreomycetidae</taxon>
        <taxon>Hypocreales</taxon>
        <taxon>Nectriaceae</taxon>
        <taxon>Cylindrodendrum</taxon>
    </lineage>
</organism>